<evidence type="ECO:0000256" key="1">
    <source>
        <dbReference type="SAM" id="SignalP"/>
    </source>
</evidence>
<feature type="chain" id="PRO_5019794548" evidence="1">
    <location>
        <begin position="21"/>
        <end position="163"/>
    </location>
</feature>
<reference evidence="2 3" key="1">
    <citation type="submission" date="2018-10" db="EMBL/GenBank/DDBJ databases">
        <title>Genomic Encyclopedia of Archaeal and Bacterial Type Strains, Phase II (KMG-II): from individual species to whole genera.</title>
        <authorList>
            <person name="Goeker M."/>
        </authorList>
    </citation>
    <scope>NUCLEOTIDE SEQUENCE [LARGE SCALE GENOMIC DNA]</scope>
    <source>
        <strain evidence="2 3">DSM 18602</strain>
    </source>
</reference>
<dbReference type="Proteomes" id="UP000268007">
    <property type="component" value="Unassembled WGS sequence"/>
</dbReference>
<dbReference type="RefSeq" id="WP_121198238.1">
    <property type="nucleotide sequence ID" value="NZ_RBKU01000001.1"/>
</dbReference>
<feature type="signal peptide" evidence="1">
    <location>
        <begin position="1"/>
        <end position="20"/>
    </location>
</feature>
<comment type="caution">
    <text evidence="2">The sequence shown here is derived from an EMBL/GenBank/DDBJ whole genome shotgun (WGS) entry which is preliminary data.</text>
</comment>
<keyword evidence="3" id="KW-1185">Reference proteome</keyword>
<dbReference type="EMBL" id="RBKU01000001">
    <property type="protein sequence ID" value="RKR82654.1"/>
    <property type="molecule type" value="Genomic_DNA"/>
</dbReference>
<dbReference type="OrthoDB" id="9869546at2"/>
<proteinExistence type="predicted"/>
<sequence length="163" mass="18512">MQLKFILFTLCFLKLTLANAQNIYNNQIGEVKELNIYSKDAKINIGKVIINKTEKVKITLLSSYQIKETTGTFITAFCIGNNDSNTMFSLKLKLVFSAPVDSVDVKGLQVYLGNFPELQEDKLSFYFSSPSIQASYYNKSQLIFIIKSKYKIETTITGIDFIQ</sequence>
<protein>
    <submittedName>
        <fullName evidence="2">Uncharacterized protein</fullName>
    </submittedName>
</protein>
<evidence type="ECO:0000313" key="3">
    <source>
        <dbReference type="Proteomes" id="UP000268007"/>
    </source>
</evidence>
<accession>A0A495J2T0</accession>
<keyword evidence="1" id="KW-0732">Signal</keyword>
<organism evidence="2 3">
    <name type="scientific">Mucilaginibacter gracilis</name>
    <dbReference type="NCBI Taxonomy" id="423350"/>
    <lineage>
        <taxon>Bacteria</taxon>
        <taxon>Pseudomonadati</taxon>
        <taxon>Bacteroidota</taxon>
        <taxon>Sphingobacteriia</taxon>
        <taxon>Sphingobacteriales</taxon>
        <taxon>Sphingobacteriaceae</taxon>
        <taxon>Mucilaginibacter</taxon>
    </lineage>
</organism>
<gene>
    <name evidence="2" type="ORF">BDD43_2839</name>
</gene>
<dbReference type="AlphaFoldDB" id="A0A495J2T0"/>
<name>A0A495J2T0_9SPHI</name>
<evidence type="ECO:0000313" key="2">
    <source>
        <dbReference type="EMBL" id="RKR82654.1"/>
    </source>
</evidence>